<comment type="caution">
    <text evidence="1">The sequence shown here is derived from an EMBL/GenBank/DDBJ whole genome shotgun (WGS) entry which is preliminary data.</text>
</comment>
<reference evidence="1" key="1">
    <citation type="submission" date="2023-05" db="EMBL/GenBank/DDBJ databases">
        <title>Nepenthes gracilis genome sequencing.</title>
        <authorList>
            <person name="Fukushima K."/>
        </authorList>
    </citation>
    <scope>NUCLEOTIDE SEQUENCE</scope>
    <source>
        <strain evidence="1">SING2019-196</strain>
    </source>
</reference>
<accession>A0AAD3T5H1</accession>
<name>A0AAD3T5H1_NEPGR</name>
<protein>
    <submittedName>
        <fullName evidence="1">Uncharacterized protein</fullName>
    </submittedName>
</protein>
<dbReference type="EMBL" id="BSYO01000025">
    <property type="protein sequence ID" value="GMH22976.1"/>
    <property type="molecule type" value="Genomic_DNA"/>
</dbReference>
<dbReference type="AlphaFoldDB" id="A0AAD3T5H1"/>
<gene>
    <name evidence="1" type="ORF">Nepgr_024819</name>
</gene>
<organism evidence="1 2">
    <name type="scientific">Nepenthes gracilis</name>
    <name type="common">Slender pitcher plant</name>
    <dbReference type="NCBI Taxonomy" id="150966"/>
    <lineage>
        <taxon>Eukaryota</taxon>
        <taxon>Viridiplantae</taxon>
        <taxon>Streptophyta</taxon>
        <taxon>Embryophyta</taxon>
        <taxon>Tracheophyta</taxon>
        <taxon>Spermatophyta</taxon>
        <taxon>Magnoliopsida</taxon>
        <taxon>eudicotyledons</taxon>
        <taxon>Gunneridae</taxon>
        <taxon>Pentapetalae</taxon>
        <taxon>Caryophyllales</taxon>
        <taxon>Nepenthaceae</taxon>
        <taxon>Nepenthes</taxon>
    </lineage>
</organism>
<evidence type="ECO:0000313" key="2">
    <source>
        <dbReference type="Proteomes" id="UP001279734"/>
    </source>
</evidence>
<sequence>MGTRSGTTNRYVIEESASKKHGYERGYAGGSPLLPLIESLIEYVINLVGGLMKGNLASSVVGVTSHVLVVPLPDVYLPTLS</sequence>
<dbReference type="Proteomes" id="UP001279734">
    <property type="component" value="Unassembled WGS sequence"/>
</dbReference>
<evidence type="ECO:0000313" key="1">
    <source>
        <dbReference type="EMBL" id="GMH22976.1"/>
    </source>
</evidence>
<keyword evidence="2" id="KW-1185">Reference proteome</keyword>
<proteinExistence type="predicted"/>